<dbReference type="InterPro" id="IPR036257">
    <property type="entry name" value="Cyt_c_oxidase_su2_TM_sf"/>
</dbReference>
<evidence type="ECO:0000256" key="6">
    <source>
        <dbReference type="ARBA" id="ARBA00022723"/>
    </source>
</evidence>
<dbReference type="PRINTS" id="PR01166">
    <property type="entry name" value="CYCOXIDASEII"/>
</dbReference>
<organism evidence="21 22">
    <name type="scientific">Steroidobacter gossypii</name>
    <dbReference type="NCBI Taxonomy" id="2805490"/>
    <lineage>
        <taxon>Bacteria</taxon>
        <taxon>Pseudomonadati</taxon>
        <taxon>Pseudomonadota</taxon>
        <taxon>Gammaproteobacteria</taxon>
        <taxon>Steroidobacterales</taxon>
        <taxon>Steroidobacteraceae</taxon>
        <taxon>Steroidobacter</taxon>
    </lineage>
</organism>
<evidence type="ECO:0000313" key="21">
    <source>
        <dbReference type="EMBL" id="MBM0104165.1"/>
    </source>
</evidence>
<dbReference type="SUPFAM" id="SSF49503">
    <property type="entry name" value="Cupredoxins"/>
    <property type="match status" value="1"/>
</dbReference>
<evidence type="ECO:0000259" key="20">
    <source>
        <dbReference type="PROSITE" id="PS50999"/>
    </source>
</evidence>
<reference evidence="21 22" key="1">
    <citation type="journal article" date="2021" name="Int. J. Syst. Evol. Microbiol.">
        <title>Steroidobacter gossypii sp. nov., isolated from soil of cotton cropping field.</title>
        <authorList>
            <person name="Huang R."/>
            <person name="Yang S."/>
            <person name="Zhen C."/>
            <person name="Liu W."/>
        </authorList>
    </citation>
    <scope>NUCLEOTIDE SEQUENCE [LARGE SCALE GENOMIC DNA]</scope>
    <source>
        <strain evidence="21 22">S1-65</strain>
    </source>
</reference>
<evidence type="ECO:0000256" key="4">
    <source>
        <dbReference type="ARBA" id="ARBA00022660"/>
    </source>
</evidence>
<feature type="chain" id="PRO_5046150042" description="Cytochrome c oxidase subunit 2" evidence="18">
    <location>
        <begin position="26"/>
        <end position="290"/>
    </location>
</feature>
<sequence>MKIVKYAAAGSLAGAAFAPSGAALAAWELNMPVGVTELSRDIHGLHMLIFWICVLIAIAVFGMMIYSIVKFRHSQGAVPANFDHSTKAEIVWTIIPVAILVGMAIPAAATLVKIEDTRDSDMTVKVTGYQWKWQYEYLDQDVSFFSTLARDSDHARQLDSGVDPNSVENYLLEVDNPLVVPVGKKVRVLLTSHDVIHAWWVPAFGMKKDAIPGFVNELWFRADEPGIYRGQCAELCGRDHAFMPVVVNVLPQQEYDSWLAQQKGGEQAAPAAASAQTVENAAPATAAAAE</sequence>
<evidence type="ECO:0000256" key="13">
    <source>
        <dbReference type="ARBA" id="ARBA00047816"/>
    </source>
</evidence>
<keyword evidence="4 14" id="KW-0679">Respiratory chain</keyword>
<dbReference type="PANTHER" id="PTHR22888">
    <property type="entry name" value="CYTOCHROME C OXIDASE, SUBUNIT II"/>
    <property type="match status" value="1"/>
</dbReference>
<dbReference type="Gene3D" id="1.10.287.90">
    <property type="match status" value="1"/>
</dbReference>
<keyword evidence="10 15" id="KW-0186">Copper</keyword>
<evidence type="ECO:0000256" key="14">
    <source>
        <dbReference type="RuleBase" id="RU000456"/>
    </source>
</evidence>
<protein>
    <recommendedName>
        <fullName evidence="15">Cytochrome c oxidase subunit 2</fullName>
        <ecNumber evidence="15">7.1.1.9</ecNumber>
    </recommendedName>
</protein>
<evidence type="ECO:0000313" key="22">
    <source>
        <dbReference type="Proteomes" id="UP000661077"/>
    </source>
</evidence>
<gene>
    <name evidence="21" type="primary">coxB</name>
    <name evidence="21" type="ORF">JM946_05385</name>
</gene>
<comment type="function">
    <text evidence="12 15">Subunits I and II form the functional core of the enzyme complex. Electrons originating in cytochrome c are transferred via heme a and Cu(A) to the binuclear center formed by heme a3 and Cu(B).</text>
</comment>
<keyword evidence="6 15" id="KW-0479">Metal-binding</keyword>
<evidence type="ECO:0000256" key="2">
    <source>
        <dbReference type="ARBA" id="ARBA00007866"/>
    </source>
</evidence>
<dbReference type="PROSITE" id="PS50999">
    <property type="entry name" value="COX2_TM"/>
    <property type="match status" value="1"/>
</dbReference>
<feature type="transmembrane region" description="Helical" evidence="17">
    <location>
        <begin position="49"/>
        <end position="69"/>
    </location>
</feature>
<dbReference type="InterPro" id="IPR002429">
    <property type="entry name" value="CcO_II-like_C"/>
</dbReference>
<evidence type="ECO:0000256" key="10">
    <source>
        <dbReference type="ARBA" id="ARBA00023008"/>
    </source>
</evidence>
<dbReference type="InterPro" id="IPR011759">
    <property type="entry name" value="Cyt_c_oxidase_su2_TM_dom"/>
</dbReference>
<evidence type="ECO:0000256" key="7">
    <source>
        <dbReference type="ARBA" id="ARBA00022967"/>
    </source>
</evidence>
<keyword evidence="11 17" id="KW-0472">Membrane</keyword>
<feature type="transmembrane region" description="Helical" evidence="17">
    <location>
        <begin position="90"/>
        <end position="112"/>
    </location>
</feature>
<evidence type="ECO:0000256" key="17">
    <source>
        <dbReference type="SAM" id="Phobius"/>
    </source>
</evidence>
<evidence type="ECO:0000256" key="12">
    <source>
        <dbReference type="ARBA" id="ARBA00024688"/>
    </source>
</evidence>
<feature type="region of interest" description="Disordered" evidence="16">
    <location>
        <begin position="269"/>
        <end position="290"/>
    </location>
</feature>
<evidence type="ECO:0000256" key="18">
    <source>
        <dbReference type="SAM" id="SignalP"/>
    </source>
</evidence>
<evidence type="ECO:0000256" key="16">
    <source>
        <dbReference type="SAM" id="MobiDB-lite"/>
    </source>
</evidence>
<dbReference type="SUPFAM" id="SSF81464">
    <property type="entry name" value="Cytochrome c oxidase subunit II-like, transmembrane region"/>
    <property type="match status" value="1"/>
</dbReference>
<evidence type="ECO:0000259" key="19">
    <source>
        <dbReference type="PROSITE" id="PS50857"/>
    </source>
</evidence>
<keyword evidence="8 14" id="KW-0249">Electron transport</keyword>
<keyword evidence="7" id="KW-1278">Translocase</keyword>
<comment type="similarity">
    <text evidence="2 14">Belongs to the cytochrome c oxidase subunit 2 family.</text>
</comment>
<name>A0ABS1WT72_9GAMM</name>
<comment type="cofactor">
    <cofactor evidence="15">
        <name>Cu cation</name>
        <dbReference type="ChEBI" id="CHEBI:23378"/>
    </cofactor>
    <text evidence="15">Binds a copper A center.</text>
</comment>
<proteinExistence type="inferred from homology"/>
<dbReference type="Pfam" id="PF02790">
    <property type="entry name" value="COX2_TM"/>
    <property type="match status" value="1"/>
</dbReference>
<evidence type="ECO:0000256" key="5">
    <source>
        <dbReference type="ARBA" id="ARBA00022692"/>
    </source>
</evidence>
<dbReference type="InterPro" id="IPR001505">
    <property type="entry name" value="Copper_CuA"/>
</dbReference>
<dbReference type="Gene3D" id="2.60.40.420">
    <property type="entry name" value="Cupredoxins - blue copper proteins"/>
    <property type="match status" value="1"/>
</dbReference>
<keyword evidence="22" id="KW-1185">Reference proteome</keyword>
<comment type="catalytic activity">
    <reaction evidence="13 15">
        <text>4 Fe(II)-[cytochrome c] + O2 + 8 H(+)(in) = 4 Fe(III)-[cytochrome c] + 2 H2O + 4 H(+)(out)</text>
        <dbReference type="Rhea" id="RHEA:11436"/>
        <dbReference type="Rhea" id="RHEA-COMP:10350"/>
        <dbReference type="Rhea" id="RHEA-COMP:14399"/>
        <dbReference type="ChEBI" id="CHEBI:15377"/>
        <dbReference type="ChEBI" id="CHEBI:15378"/>
        <dbReference type="ChEBI" id="CHEBI:15379"/>
        <dbReference type="ChEBI" id="CHEBI:29033"/>
        <dbReference type="ChEBI" id="CHEBI:29034"/>
        <dbReference type="EC" id="7.1.1.9"/>
    </reaction>
</comment>
<evidence type="ECO:0000256" key="8">
    <source>
        <dbReference type="ARBA" id="ARBA00022982"/>
    </source>
</evidence>
<dbReference type="EC" id="7.1.1.9" evidence="15"/>
<comment type="subcellular location">
    <subcellularLocation>
        <location evidence="14">Cell membrane</location>
        <topology evidence="14">Multi-pass membrane protein</topology>
    </subcellularLocation>
    <subcellularLocation>
        <location evidence="1">Membrane</location>
        <topology evidence="1">Multi-pass membrane protein</topology>
    </subcellularLocation>
</comment>
<dbReference type="NCBIfam" id="TIGR02866">
    <property type="entry name" value="CoxB"/>
    <property type="match status" value="1"/>
</dbReference>
<feature type="signal peptide" evidence="18">
    <location>
        <begin position="1"/>
        <end position="25"/>
    </location>
</feature>
<dbReference type="PROSITE" id="PS50857">
    <property type="entry name" value="COX2_CUA"/>
    <property type="match status" value="1"/>
</dbReference>
<feature type="domain" description="Cytochrome oxidase subunit II transmembrane region profile" evidence="20">
    <location>
        <begin position="23"/>
        <end position="118"/>
    </location>
</feature>
<evidence type="ECO:0000256" key="11">
    <source>
        <dbReference type="ARBA" id="ARBA00023136"/>
    </source>
</evidence>
<keyword evidence="9 17" id="KW-1133">Transmembrane helix</keyword>
<dbReference type="PROSITE" id="PS00078">
    <property type="entry name" value="COX2"/>
    <property type="match status" value="1"/>
</dbReference>
<dbReference type="InterPro" id="IPR014222">
    <property type="entry name" value="Cyt_c_oxidase_su2"/>
</dbReference>
<dbReference type="RefSeq" id="WP_203166102.1">
    <property type="nucleotide sequence ID" value="NZ_JAEVLS010000001.1"/>
</dbReference>
<comment type="caution">
    <text evidence="21">The sequence shown here is derived from an EMBL/GenBank/DDBJ whole genome shotgun (WGS) entry which is preliminary data.</text>
</comment>
<evidence type="ECO:0000256" key="9">
    <source>
        <dbReference type="ARBA" id="ARBA00022989"/>
    </source>
</evidence>
<feature type="domain" description="Cytochrome oxidase subunit II copper A binding" evidence="19">
    <location>
        <begin position="119"/>
        <end position="261"/>
    </location>
</feature>
<dbReference type="Pfam" id="PF00116">
    <property type="entry name" value="COX2"/>
    <property type="match status" value="1"/>
</dbReference>
<dbReference type="InterPro" id="IPR045187">
    <property type="entry name" value="CcO_II"/>
</dbReference>
<dbReference type="Proteomes" id="UP000661077">
    <property type="component" value="Unassembled WGS sequence"/>
</dbReference>
<evidence type="ECO:0000256" key="15">
    <source>
        <dbReference type="RuleBase" id="RU004024"/>
    </source>
</evidence>
<keyword evidence="3 14" id="KW-0813">Transport</keyword>
<dbReference type="InterPro" id="IPR008972">
    <property type="entry name" value="Cupredoxin"/>
</dbReference>
<dbReference type="PANTHER" id="PTHR22888:SF9">
    <property type="entry name" value="CYTOCHROME C OXIDASE SUBUNIT 2"/>
    <property type="match status" value="1"/>
</dbReference>
<keyword evidence="18" id="KW-0732">Signal</keyword>
<accession>A0ABS1WT72</accession>
<evidence type="ECO:0000256" key="3">
    <source>
        <dbReference type="ARBA" id="ARBA00022448"/>
    </source>
</evidence>
<dbReference type="EMBL" id="JAEVLS010000001">
    <property type="protein sequence ID" value="MBM0104165.1"/>
    <property type="molecule type" value="Genomic_DNA"/>
</dbReference>
<evidence type="ECO:0000256" key="1">
    <source>
        <dbReference type="ARBA" id="ARBA00004141"/>
    </source>
</evidence>
<keyword evidence="5 14" id="KW-0812">Transmembrane</keyword>